<dbReference type="Gene3D" id="3.30.54.20">
    <property type="match status" value="1"/>
</dbReference>
<dbReference type="InterPro" id="IPR023033">
    <property type="entry name" value="Ala_tRNA_ligase_euk/bac"/>
</dbReference>
<keyword evidence="4 11" id="KW-0479">Metal-binding</keyword>
<dbReference type="EC" id="6.1.1.7" evidence="11"/>
<feature type="coiled-coil region" evidence="12">
    <location>
        <begin position="706"/>
        <end position="758"/>
    </location>
</feature>
<evidence type="ECO:0000313" key="14">
    <source>
        <dbReference type="EMBL" id="MBS7663141.1"/>
    </source>
</evidence>
<feature type="domain" description="Alanyl-transfer RNA synthetases family profile" evidence="13">
    <location>
        <begin position="1"/>
        <end position="708"/>
    </location>
</feature>
<dbReference type="SUPFAM" id="SSF55186">
    <property type="entry name" value="ThrRS/AlaRS common domain"/>
    <property type="match status" value="1"/>
</dbReference>
<keyword evidence="2 11" id="KW-0820">tRNA-binding</keyword>
<dbReference type="InterPro" id="IPR045864">
    <property type="entry name" value="aa-tRNA-synth_II/BPL/LPL"/>
</dbReference>
<comment type="similarity">
    <text evidence="1 11">Belongs to the class-II aminoacyl-tRNA synthetase family.</text>
</comment>
<feature type="binding site" evidence="11">
    <location>
        <position position="566"/>
    </location>
    <ligand>
        <name>Zn(2+)</name>
        <dbReference type="ChEBI" id="CHEBI:29105"/>
    </ligand>
</feature>
<dbReference type="Proteomes" id="UP001196601">
    <property type="component" value="Unassembled WGS sequence"/>
</dbReference>
<evidence type="ECO:0000256" key="8">
    <source>
        <dbReference type="ARBA" id="ARBA00022884"/>
    </source>
</evidence>
<comment type="cofactor">
    <cofactor evidence="11">
        <name>Zn(2+)</name>
        <dbReference type="ChEBI" id="CHEBI:29105"/>
    </cofactor>
    <text evidence="11">Binds 1 zinc ion per subunit.</text>
</comment>
<sequence length="874" mass="93713">MKSAEIREAFLSFFEEKGHTRVASSSLIPGNDPTLLFTNAGMNQFKDCFLGLEKRAYTRATTSQKCVRAGGKHNDLENVGYTARHHTFFEMLGNFSFGDYFKRDAIHFAWEFLTGDKWLKLPKDRLWVTVYASDDEAYDIWTQQVGVPAERMVRIGDNKGAPYASDNFWAMGDTGPCGPCTEIFFDHGADVAGGPPGSPDEDGDRYIEIWNNVFMQFNRTADGVMHPLPAPSVDTGMGLERISAVLQHVHSNYEIDLFQQLLDAAAQAIGCRNEGQASLKVVADHIRSCSFLIADGVTPSNEGRGYVLRRIVRRACRHGNKLGAKGSFFYRIVAALVAEMGEAFPELKQQQAHIERVLKGEEEQFAKTLEQGLKILEQDLVGLKGKMIPGETLFKLYDTYGFPVDLTGDIARERGLTIDEAGFEREMEGQRERARSASAFGMDYNSLVKVDADTQFTGYVCTADQGQVVALFKAGEAVERLAEGEEGVVVLSQTPFYAESGGQVGDCGFLAAAAARFDVRDTTKAGGAFLHHGIIGSGTLEVGAKVTAQVDATVRQATALNHSATHLLHSALRLVLGEHVQQKGSLVDSQRLRFDFSHFEAVTPAQLKALEDMVNGEIRKNSEVETEETDIDTAKAKGAAALFGEKYGETVRMLTMGGGFSVELCGGTHVSRTGDIGLFKIVSEGGVAAGVRRIEAVTGAAALAYLNGAEEQLKEAAALVKGSRDNLLDKLAGVLERNRQLEKELEQLKAKAASAAGNDLAGSAVEVKGAKVLAARLDGLDGKALLAMVDQLKNKLGSAVILLGGVQDDKVVLVAGVTQDLTAKLKAGELMKQAAAAVGGKGGGRPDMAQGGGSDAAALDGALALAVAFAEQGL</sequence>
<evidence type="ECO:0000256" key="9">
    <source>
        <dbReference type="ARBA" id="ARBA00022917"/>
    </source>
</evidence>
<evidence type="ECO:0000256" key="5">
    <source>
        <dbReference type="ARBA" id="ARBA00022741"/>
    </source>
</evidence>
<protein>
    <recommendedName>
        <fullName evidence="11">Alanine--tRNA ligase</fullName>
        <ecNumber evidence="11">6.1.1.7</ecNumber>
    </recommendedName>
    <alternativeName>
        <fullName evidence="11">Alanyl-tRNA synthetase</fullName>
        <shortName evidence="11">AlaRS</shortName>
    </alternativeName>
</protein>
<comment type="caution">
    <text evidence="14">The sequence shown here is derived from an EMBL/GenBank/DDBJ whole genome shotgun (WGS) entry which is preliminary data.</text>
</comment>
<dbReference type="PANTHER" id="PTHR11777:SF9">
    <property type="entry name" value="ALANINE--TRNA LIGASE, CYTOPLASMIC"/>
    <property type="match status" value="1"/>
</dbReference>
<feature type="binding site" evidence="11">
    <location>
        <position position="665"/>
    </location>
    <ligand>
        <name>Zn(2+)</name>
        <dbReference type="ChEBI" id="CHEBI:29105"/>
    </ligand>
</feature>
<comment type="subcellular location">
    <subcellularLocation>
        <location evidence="11">Cytoplasm</location>
    </subcellularLocation>
</comment>
<feature type="binding site" evidence="11">
    <location>
        <position position="669"/>
    </location>
    <ligand>
        <name>Zn(2+)</name>
        <dbReference type="ChEBI" id="CHEBI:29105"/>
    </ligand>
</feature>
<dbReference type="InterPro" id="IPR002318">
    <property type="entry name" value="Ala-tRNA-lgiase_IIc"/>
</dbReference>
<dbReference type="PRINTS" id="PR00980">
    <property type="entry name" value="TRNASYNTHALA"/>
</dbReference>
<dbReference type="NCBIfam" id="TIGR00344">
    <property type="entry name" value="alaS"/>
    <property type="match status" value="1"/>
</dbReference>
<evidence type="ECO:0000256" key="2">
    <source>
        <dbReference type="ARBA" id="ARBA00022555"/>
    </source>
</evidence>
<dbReference type="InterPro" id="IPR012947">
    <property type="entry name" value="tRNA_SAD"/>
</dbReference>
<dbReference type="HAMAP" id="MF_00036_B">
    <property type="entry name" value="Ala_tRNA_synth_B"/>
    <property type="match status" value="1"/>
</dbReference>
<dbReference type="Gene3D" id="3.30.980.10">
    <property type="entry name" value="Threonyl-trna Synthetase, Chain A, domain 2"/>
    <property type="match status" value="1"/>
</dbReference>
<dbReference type="SUPFAM" id="SSF55681">
    <property type="entry name" value="Class II aaRS and biotin synthetases"/>
    <property type="match status" value="1"/>
</dbReference>
<evidence type="ECO:0000259" key="13">
    <source>
        <dbReference type="PROSITE" id="PS50860"/>
    </source>
</evidence>
<keyword evidence="6 11" id="KW-0862">Zinc</keyword>
<dbReference type="Pfam" id="PF07973">
    <property type="entry name" value="tRNA_SAD"/>
    <property type="match status" value="1"/>
</dbReference>
<keyword evidence="3 11" id="KW-0436">Ligase</keyword>
<dbReference type="Pfam" id="PF01411">
    <property type="entry name" value="tRNA-synt_2c"/>
    <property type="match status" value="1"/>
</dbReference>
<keyword evidence="12" id="KW-0175">Coiled coil</keyword>
<evidence type="ECO:0000256" key="3">
    <source>
        <dbReference type="ARBA" id="ARBA00022598"/>
    </source>
</evidence>
<comment type="function">
    <text evidence="11">Catalyzes the attachment of alanine to tRNA(Ala) in a two-step reaction: alanine is first activated by ATP to form Ala-AMP and then transferred to the acceptor end of tRNA(Ala). Also edits incorrectly charged Ser-tRNA(Ala) and Gly-tRNA(Ala) via its editing domain.</text>
</comment>
<dbReference type="InterPro" id="IPR018162">
    <property type="entry name" value="Ala-tRNA-ligase_IIc_anticod-bd"/>
</dbReference>
<dbReference type="SUPFAM" id="SSF101353">
    <property type="entry name" value="Putative anticodon-binding domain of alanyl-tRNA synthetase (AlaRS)"/>
    <property type="match status" value="1"/>
</dbReference>
<keyword evidence="11" id="KW-0963">Cytoplasm</keyword>
<dbReference type="SMART" id="SM00863">
    <property type="entry name" value="tRNA_SAD"/>
    <property type="match status" value="1"/>
</dbReference>
<name>A0ABS5Q315_9PSED</name>
<organism evidence="14 15">
    <name type="scientific">Pseudomonas lalucatii</name>
    <dbReference type="NCBI Taxonomy" id="1424203"/>
    <lineage>
        <taxon>Bacteria</taxon>
        <taxon>Pseudomonadati</taxon>
        <taxon>Pseudomonadota</taxon>
        <taxon>Gammaproteobacteria</taxon>
        <taxon>Pseudomonadales</taxon>
        <taxon>Pseudomonadaceae</taxon>
        <taxon>Pseudomonas</taxon>
    </lineage>
</organism>
<keyword evidence="5 11" id="KW-0547">Nucleotide-binding</keyword>
<dbReference type="InterPro" id="IPR018164">
    <property type="entry name" value="Ala-tRNA-synth_IIc_N"/>
</dbReference>
<evidence type="ECO:0000256" key="7">
    <source>
        <dbReference type="ARBA" id="ARBA00022840"/>
    </source>
</evidence>
<dbReference type="SUPFAM" id="SSF50447">
    <property type="entry name" value="Translation proteins"/>
    <property type="match status" value="1"/>
</dbReference>
<dbReference type="Gene3D" id="2.40.30.130">
    <property type="match status" value="1"/>
</dbReference>
<dbReference type="InterPro" id="IPR009000">
    <property type="entry name" value="Transl_B-barrel_sf"/>
</dbReference>
<dbReference type="PROSITE" id="PS50860">
    <property type="entry name" value="AA_TRNA_LIGASE_II_ALA"/>
    <property type="match status" value="1"/>
</dbReference>
<evidence type="ECO:0000256" key="12">
    <source>
        <dbReference type="SAM" id="Coils"/>
    </source>
</evidence>
<dbReference type="InterPro" id="IPR050058">
    <property type="entry name" value="Ala-tRNA_ligase"/>
</dbReference>
<dbReference type="InterPro" id="IPR018163">
    <property type="entry name" value="Thr/Ala-tRNA-synth_IIc_edit"/>
</dbReference>
<evidence type="ECO:0000256" key="1">
    <source>
        <dbReference type="ARBA" id="ARBA00008226"/>
    </source>
</evidence>
<dbReference type="InterPro" id="IPR018165">
    <property type="entry name" value="Ala-tRNA-synth_IIc_core"/>
</dbReference>
<keyword evidence="15" id="KW-1185">Reference proteome</keyword>
<dbReference type="RefSeq" id="WP_213640550.1">
    <property type="nucleotide sequence ID" value="NZ_JADPMV010000002.1"/>
</dbReference>
<dbReference type="Gene3D" id="6.10.250.550">
    <property type="match status" value="1"/>
</dbReference>
<comment type="catalytic activity">
    <reaction evidence="11">
        <text>tRNA(Ala) + L-alanine + ATP = L-alanyl-tRNA(Ala) + AMP + diphosphate</text>
        <dbReference type="Rhea" id="RHEA:12540"/>
        <dbReference type="Rhea" id="RHEA-COMP:9657"/>
        <dbReference type="Rhea" id="RHEA-COMP:9923"/>
        <dbReference type="ChEBI" id="CHEBI:30616"/>
        <dbReference type="ChEBI" id="CHEBI:33019"/>
        <dbReference type="ChEBI" id="CHEBI:57972"/>
        <dbReference type="ChEBI" id="CHEBI:78442"/>
        <dbReference type="ChEBI" id="CHEBI:78497"/>
        <dbReference type="ChEBI" id="CHEBI:456215"/>
        <dbReference type="EC" id="6.1.1.7"/>
    </reaction>
</comment>
<evidence type="ECO:0000256" key="4">
    <source>
        <dbReference type="ARBA" id="ARBA00022723"/>
    </source>
</evidence>
<keyword evidence="10 11" id="KW-0030">Aminoacyl-tRNA synthetase</keyword>
<evidence type="ECO:0000256" key="11">
    <source>
        <dbReference type="HAMAP-Rule" id="MF_00036"/>
    </source>
</evidence>
<dbReference type="Pfam" id="PF02272">
    <property type="entry name" value="DHHA1"/>
    <property type="match status" value="1"/>
</dbReference>
<dbReference type="EMBL" id="JADPMV010000002">
    <property type="protein sequence ID" value="MBS7663141.1"/>
    <property type="molecule type" value="Genomic_DNA"/>
</dbReference>
<accession>A0ABS5Q315</accession>
<comment type="domain">
    <text evidence="11">Consists of three domains; the N-terminal catalytic domain, the editing domain and the C-terminal C-Ala domain. The editing domain removes incorrectly charged amino acids, while the C-Ala domain, along with tRNA(Ala), serves as a bridge to cooperatively bring together the editing and aminoacylation centers thus stimulating deacylation of misacylated tRNAs.</text>
</comment>
<dbReference type="Gene3D" id="3.30.930.10">
    <property type="entry name" value="Bira Bifunctional Protein, Domain 2"/>
    <property type="match status" value="1"/>
</dbReference>
<keyword evidence="9 11" id="KW-0648">Protein biosynthesis</keyword>
<dbReference type="InterPro" id="IPR003156">
    <property type="entry name" value="DHHA1_dom"/>
</dbReference>
<keyword evidence="8 11" id="KW-0694">RNA-binding</keyword>
<dbReference type="GO" id="GO:0004813">
    <property type="term" value="F:alanine-tRNA ligase activity"/>
    <property type="evidence" value="ECO:0007669"/>
    <property type="project" value="UniProtKB-EC"/>
</dbReference>
<dbReference type="Gene3D" id="3.10.310.40">
    <property type="match status" value="1"/>
</dbReference>
<feature type="binding site" evidence="11">
    <location>
        <position position="562"/>
    </location>
    <ligand>
        <name>Zn(2+)</name>
        <dbReference type="ChEBI" id="CHEBI:29105"/>
    </ligand>
</feature>
<reference evidence="14 15" key="1">
    <citation type="journal article" date="2021" name="Syst. Appl. Microbiol.">
        <title>Pseudomonas lalucatii sp. nov. isolated from Vallgornera, a karstic cave in Mallorca, Western Mediterranean.</title>
        <authorList>
            <person name="Busquets A."/>
            <person name="Mulet M."/>
            <person name="Gomila M."/>
            <person name="Garcia-Valdes E."/>
        </authorList>
    </citation>
    <scope>NUCLEOTIDE SEQUENCE [LARGE SCALE GENOMIC DNA]</scope>
    <source>
        <strain evidence="14 15">R1b54</strain>
    </source>
</reference>
<dbReference type="CDD" id="cd00673">
    <property type="entry name" value="AlaRS_core"/>
    <property type="match status" value="1"/>
</dbReference>
<dbReference type="PANTHER" id="PTHR11777">
    <property type="entry name" value="ALANYL-TRNA SYNTHETASE"/>
    <property type="match status" value="1"/>
</dbReference>
<proteinExistence type="inferred from homology"/>
<keyword evidence="7 11" id="KW-0067">ATP-binding</keyword>
<evidence type="ECO:0000256" key="6">
    <source>
        <dbReference type="ARBA" id="ARBA00022833"/>
    </source>
</evidence>
<evidence type="ECO:0000256" key="10">
    <source>
        <dbReference type="ARBA" id="ARBA00023146"/>
    </source>
</evidence>
<gene>
    <name evidence="11 14" type="primary">alaS</name>
    <name evidence="14" type="ORF">I0D00_14505</name>
</gene>
<evidence type="ECO:0000313" key="15">
    <source>
        <dbReference type="Proteomes" id="UP001196601"/>
    </source>
</evidence>